<reference evidence="1 2" key="1">
    <citation type="journal article" date="2015" name="Int. J. Syst. Evol. Microbiol.">
        <title>Description of Sphingopyxis fribergensis sp. nov. - a soil bacterium with the ability to degrade styrene and phenylacetic acid.</title>
        <authorList>
            <person name="Oelschlagel M."/>
            <person name="Ruckert C."/>
            <person name="Kalinowski J."/>
            <person name="Schmidt G."/>
            <person name="Schlomann M."/>
            <person name="Tischler D."/>
        </authorList>
    </citation>
    <scope>NUCLEOTIDE SEQUENCE [LARGE SCALE GENOMIC DNA]</scope>
    <source>
        <strain evidence="1 2">Kp5.2</strain>
    </source>
</reference>
<dbReference type="KEGG" id="sphk:SKP52_06895"/>
<dbReference type="STRING" id="1515612.SKP52_06895"/>
<gene>
    <name evidence="1" type="ORF">SKP52_06895</name>
</gene>
<evidence type="ECO:0000313" key="1">
    <source>
        <dbReference type="EMBL" id="AJA08301.1"/>
    </source>
</evidence>
<dbReference type="Proteomes" id="UP000030907">
    <property type="component" value="Chromosome"/>
</dbReference>
<dbReference type="AlphaFoldDB" id="A0A0A7PDW0"/>
<protein>
    <submittedName>
        <fullName evidence="1">Uncharacterized protein</fullName>
    </submittedName>
</protein>
<dbReference type="EMBL" id="CP009122">
    <property type="protein sequence ID" value="AJA08301.1"/>
    <property type="molecule type" value="Genomic_DNA"/>
</dbReference>
<keyword evidence="2" id="KW-1185">Reference proteome</keyword>
<name>A0A0A7PDW0_9SPHN</name>
<organism evidence="1 2">
    <name type="scientific">Sphingopyxis fribergensis</name>
    <dbReference type="NCBI Taxonomy" id="1515612"/>
    <lineage>
        <taxon>Bacteria</taxon>
        <taxon>Pseudomonadati</taxon>
        <taxon>Pseudomonadota</taxon>
        <taxon>Alphaproteobacteria</taxon>
        <taxon>Sphingomonadales</taxon>
        <taxon>Sphingomonadaceae</taxon>
        <taxon>Sphingopyxis</taxon>
    </lineage>
</organism>
<dbReference type="PROSITE" id="PS51318">
    <property type="entry name" value="TAT"/>
    <property type="match status" value="1"/>
</dbReference>
<dbReference type="Pfam" id="PF13852">
    <property type="entry name" value="DUF4197"/>
    <property type="match status" value="1"/>
</dbReference>
<dbReference type="InterPro" id="IPR025245">
    <property type="entry name" value="DUF4197"/>
</dbReference>
<sequence>MEPDEAMMARRTLLAGAAGMVALAQAPWALAKLPKSGVKGLIAGASDGALNKLAQPGAFYRDTAVRILLPGAGGKLASELFGMGDKLGLTTNLTKSLNDAGGKAAGEAKPVFRAAIDNLRWTDAPALATKNDGATRYLQTSAGSVLFTKVSPLIGSALENVGAYRQLDQLSKGNQLMASAGLTRDGLTRSVTQQALKGIFHYMASEEAALRRNPAELLKGIF</sequence>
<accession>A0A0A7PDW0</accession>
<dbReference type="InterPro" id="IPR006311">
    <property type="entry name" value="TAT_signal"/>
</dbReference>
<proteinExistence type="predicted"/>
<dbReference type="HOGENOM" id="CLU_085032_2_0_5"/>
<evidence type="ECO:0000313" key="2">
    <source>
        <dbReference type="Proteomes" id="UP000030907"/>
    </source>
</evidence>
<dbReference type="RefSeq" id="WP_039573149.1">
    <property type="nucleotide sequence ID" value="NZ_CP009122.1"/>
</dbReference>